<dbReference type="Proteomes" id="UP000478052">
    <property type="component" value="Unassembled WGS sequence"/>
</dbReference>
<organism evidence="1 2">
    <name type="scientific">Aphis craccivora</name>
    <name type="common">Cowpea aphid</name>
    <dbReference type="NCBI Taxonomy" id="307492"/>
    <lineage>
        <taxon>Eukaryota</taxon>
        <taxon>Metazoa</taxon>
        <taxon>Ecdysozoa</taxon>
        <taxon>Arthropoda</taxon>
        <taxon>Hexapoda</taxon>
        <taxon>Insecta</taxon>
        <taxon>Pterygota</taxon>
        <taxon>Neoptera</taxon>
        <taxon>Paraneoptera</taxon>
        <taxon>Hemiptera</taxon>
        <taxon>Sternorrhyncha</taxon>
        <taxon>Aphidomorpha</taxon>
        <taxon>Aphidoidea</taxon>
        <taxon>Aphididae</taxon>
        <taxon>Aphidini</taxon>
        <taxon>Aphis</taxon>
        <taxon>Aphis</taxon>
    </lineage>
</organism>
<dbReference type="AlphaFoldDB" id="A0A6G0VNL0"/>
<dbReference type="EMBL" id="VUJU01013964">
    <property type="protein sequence ID" value="KAF0703270.1"/>
    <property type="molecule type" value="Genomic_DNA"/>
</dbReference>
<comment type="caution">
    <text evidence="1">The sequence shown here is derived from an EMBL/GenBank/DDBJ whole genome shotgun (WGS) entry which is preliminary data.</text>
</comment>
<reference evidence="1 2" key="1">
    <citation type="submission" date="2019-08" db="EMBL/GenBank/DDBJ databases">
        <title>Whole genome of Aphis craccivora.</title>
        <authorList>
            <person name="Voronova N.V."/>
            <person name="Shulinski R.S."/>
            <person name="Bandarenka Y.V."/>
            <person name="Zhorov D.G."/>
            <person name="Warner D."/>
        </authorList>
    </citation>
    <scope>NUCLEOTIDE SEQUENCE [LARGE SCALE GENOMIC DNA]</scope>
    <source>
        <strain evidence="1">180601</strain>
        <tissue evidence="1">Whole Body</tissue>
    </source>
</reference>
<keyword evidence="2" id="KW-1185">Reference proteome</keyword>
<sequence>MKPLGYKLVDIDFQCLHKEAANMLNIFDNCKIKLIEVIDHRLKDAANKKLYNYMIENGQITESSKCCIILYLLHAILVPTNKKSITNSEGKKTTIKYSIQDSQNNFMVVAPTAVEIEEMLKRKYNAGNAIQP</sequence>
<protein>
    <submittedName>
        <fullName evidence="1">Uncharacterized protein</fullName>
    </submittedName>
</protein>
<gene>
    <name evidence="1" type="ORF">FWK35_00034394</name>
</gene>
<proteinExistence type="predicted"/>
<feature type="non-terminal residue" evidence="1">
    <location>
        <position position="132"/>
    </location>
</feature>
<name>A0A6G0VNL0_APHCR</name>
<evidence type="ECO:0000313" key="1">
    <source>
        <dbReference type="EMBL" id="KAF0703270.1"/>
    </source>
</evidence>
<accession>A0A6G0VNL0</accession>
<dbReference type="OrthoDB" id="6621820at2759"/>
<evidence type="ECO:0000313" key="2">
    <source>
        <dbReference type="Proteomes" id="UP000478052"/>
    </source>
</evidence>